<evidence type="ECO:0000256" key="8">
    <source>
        <dbReference type="ARBA" id="ARBA00023136"/>
    </source>
</evidence>
<dbReference type="OrthoDB" id="6500128at2759"/>
<dbReference type="Pfam" id="PF00664">
    <property type="entry name" value="ABC_membrane"/>
    <property type="match status" value="2"/>
</dbReference>
<dbReference type="PROSITE" id="PS50893">
    <property type="entry name" value="ABC_TRANSPORTER_2"/>
    <property type="match status" value="2"/>
</dbReference>
<evidence type="ECO:0000313" key="13">
    <source>
        <dbReference type="EMBL" id="CAG7731096.1"/>
    </source>
</evidence>
<dbReference type="CDD" id="cd03250">
    <property type="entry name" value="ABCC_MRP_domain1"/>
    <property type="match status" value="1"/>
</dbReference>
<feature type="transmembrane region" description="Helical" evidence="10">
    <location>
        <begin position="138"/>
        <end position="156"/>
    </location>
</feature>
<feature type="transmembrane region" description="Helical" evidence="10">
    <location>
        <begin position="244"/>
        <end position="261"/>
    </location>
</feature>
<proteinExistence type="inferred from homology"/>
<feature type="region of interest" description="Disordered" evidence="9">
    <location>
        <begin position="659"/>
        <end position="681"/>
    </location>
</feature>
<gene>
    <name evidence="13" type="ORF">AFUS01_LOCUS19703</name>
</gene>
<keyword evidence="14" id="KW-1185">Reference proteome</keyword>
<feature type="transmembrane region" description="Helical" evidence="10">
    <location>
        <begin position="804"/>
        <end position="830"/>
    </location>
</feature>
<feature type="transmembrane region" description="Helical" evidence="10">
    <location>
        <begin position="993"/>
        <end position="1009"/>
    </location>
</feature>
<dbReference type="GO" id="GO:0016887">
    <property type="term" value="F:ATP hydrolysis activity"/>
    <property type="evidence" value="ECO:0007669"/>
    <property type="project" value="InterPro"/>
</dbReference>
<evidence type="ECO:0000256" key="1">
    <source>
        <dbReference type="ARBA" id="ARBA00004141"/>
    </source>
</evidence>
<dbReference type="InterPro" id="IPR011527">
    <property type="entry name" value="ABC1_TM_dom"/>
</dbReference>
<evidence type="ECO:0000256" key="6">
    <source>
        <dbReference type="ARBA" id="ARBA00022840"/>
    </source>
</evidence>
<dbReference type="Proteomes" id="UP000708208">
    <property type="component" value="Unassembled WGS sequence"/>
</dbReference>
<dbReference type="SMART" id="SM00382">
    <property type="entry name" value="AAA"/>
    <property type="match status" value="2"/>
</dbReference>
<dbReference type="InterPro" id="IPR017871">
    <property type="entry name" value="ABC_transporter-like_CS"/>
</dbReference>
<dbReference type="InterPro" id="IPR003439">
    <property type="entry name" value="ABC_transporter-like_ATP-bd"/>
</dbReference>
<dbReference type="PROSITE" id="PS00211">
    <property type="entry name" value="ABC_TRANSPORTER_1"/>
    <property type="match status" value="2"/>
</dbReference>
<keyword evidence="6" id="KW-0067">ATP-binding</keyword>
<keyword evidence="7 10" id="KW-1133">Transmembrane helix</keyword>
<feature type="domain" description="ABC transporter" evidence="11">
    <location>
        <begin position="1080"/>
        <end position="1311"/>
    </location>
</feature>
<comment type="similarity">
    <text evidence="2">Belongs to the ABC transporter superfamily. ABCC family. Conjugate transporter (TC 3.A.1.208) subfamily.</text>
</comment>
<dbReference type="FunFam" id="3.40.50.300:FF:000482">
    <property type="entry name" value="Multidrug resistance-associated protein member 4"/>
    <property type="match status" value="1"/>
</dbReference>
<accession>A0A8J2KTH9</accession>
<evidence type="ECO:0000256" key="9">
    <source>
        <dbReference type="SAM" id="MobiDB-lite"/>
    </source>
</evidence>
<feature type="domain" description="ABC transmembrane type-1" evidence="12">
    <location>
        <begin position="113"/>
        <end position="383"/>
    </location>
</feature>
<evidence type="ECO:0000259" key="12">
    <source>
        <dbReference type="PROSITE" id="PS50929"/>
    </source>
</evidence>
<dbReference type="FunFam" id="3.40.50.300:FF:000163">
    <property type="entry name" value="Multidrug resistance-associated protein member 4"/>
    <property type="match status" value="1"/>
</dbReference>
<evidence type="ECO:0000256" key="2">
    <source>
        <dbReference type="ARBA" id="ARBA00009726"/>
    </source>
</evidence>
<dbReference type="EMBL" id="CAJVCH010205879">
    <property type="protein sequence ID" value="CAG7731096.1"/>
    <property type="molecule type" value="Genomic_DNA"/>
</dbReference>
<keyword evidence="8 10" id="KW-0472">Membrane</keyword>
<dbReference type="CDD" id="cd18593">
    <property type="entry name" value="ABC_6TM_MRP4_D1_like"/>
    <property type="match status" value="1"/>
</dbReference>
<feature type="transmembrane region" description="Helical" evidence="10">
    <location>
        <begin position="217"/>
        <end position="238"/>
    </location>
</feature>
<name>A0A8J2KTH9_9HEXA</name>
<dbReference type="InterPro" id="IPR030240">
    <property type="entry name" value="ABCC4_TMD1"/>
</dbReference>
<evidence type="ECO:0000313" key="14">
    <source>
        <dbReference type="Proteomes" id="UP000708208"/>
    </source>
</evidence>
<feature type="transmembrane region" description="Helical" evidence="10">
    <location>
        <begin position="96"/>
        <end position="117"/>
    </location>
</feature>
<dbReference type="InterPro" id="IPR050173">
    <property type="entry name" value="ABC_transporter_C-like"/>
</dbReference>
<keyword evidence="3" id="KW-0813">Transport</keyword>
<reference evidence="13" key="1">
    <citation type="submission" date="2021-06" db="EMBL/GenBank/DDBJ databases">
        <authorList>
            <person name="Hodson N. C."/>
            <person name="Mongue J. A."/>
            <person name="Jaron S. K."/>
        </authorList>
    </citation>
    <scope>NUCLEOTIDE SEQUENCE</scope>
</reference>
<protein>
    <recommendedName>
        <fullName evidence="15">ATP-binding cassette sub-family C member 7</fullName>
    </recommendedName>
</protein>
<dbReference type="PANTHER" id="PTHR24223">
    <property type="entry name" value="ATP-BINDING CASSETTE SUB-FAMILY C"/>
    <property type="match status" value="1"/>
</dbReference>
<comment type="caution">
    <text evidence="13">The sequence shown here is derived from an EMBL/GenBank/DDBJ whole genome shotgun (WGS) entry which is preliminary data.</text>
</comment>
<evidence type="ECO:0000256" key="5">
    <source>
        <dbReference type="ARBA" id="ARBA00022741"/>
    </source>
</evidence>
<evidence type="ECO:0000256" key="7">
    <source>
        <dbReference type="ARBA" id="ARBA00022989"/>
    </source>
</evidence>
<dbReference type="CDD" id="cd03244">
    <property type="entry name" value="ABCC_MRP_domain2"/>
    <property type="match status" value="1"/>
</dbReference>
<feature type="transmembrane region" description="Helical" evidence="10">
    <location>
        <begin position="902"/>
        <end position="921"/>
    </location>
</feature>
<evidence type="ECO:0008006" key="15">
    <source>
        <dbReference type="Google" id="ProtNLM"/>
    </source>
</evidence>
<organism evidence="13 14">
    <name type="scientific">Allacma fusca</name>
    <dbReference type="NCBI Taxonomy" id="39272"/>
    <lineage>
        <taxon>Eukaryota</taxon>
        <taxon>Metazoa</taxon>
        <taxon>Ecdysozoa</taxon>
        <taxon>Arthropoda</taxon>
        <taxon>Hexapoda</taxon>
        <taxon>Collembola</taxon>
        <taxon>Symphypleona</taxon>
        <taxon>Sminthuridae</taxon>
        <taxon>Allacma</taxon>
    </lineage>
</organism>
<feature type="domain" description="ABC transporter" evidence="11">
    <location>
        <begin position="428"/>
        <end position="651"/>
    </location>
</feature>
<comment type="subcellular location">
    <subcellularLocation>
        <location evidence="1">Membrane</location>
        <topology evidence="1">Multi-pass membrane protein</topology>
    </subcellularLocation>
</comment>
<evidence type="ECO:0000259" key="11">
    <source>
        <dbReference type="PROSITE" id="PS50893"/>
    </source>
</evidence>
<feature type="transmembrane region" description="Helical" evidence="10">
    <location>
        <begin position="324"/>
        <end position="348"/>
    </location>
</feature>
<dbReference type="PROSITE" id="PS50929">
    <property type="entry name" value="ABC_TM1F"/>
    <property type="match status" value="2"/>
</dbReference>
<dbReference type="InterPro" id="IPR003593">
    <property type="entry name" value="AAA+_ATPase"/>
</dbReference>
<dbReference type="GO" id="GO:0140359">
    <property type="term" value="F:ABC-type transporter activity"/>
    <property type="evidence" value="ECO:0007669"/>
    <property type="project" value="InterPro"/>
</dbReference>
<dbReference type="PANTHER" id="PTHR24223:SF456">
    <property type="entry name" value="MULTIDRUG RESISTANCE-ASSOCIATED PROTEIN LETHAL(2)03659"/>
    <property type="match status" value="1"/>
</dbReference>
<feature type="domain" description="ABC transmembrane type-1" evidence="12">
    <location>
        <begin position="804"/>
        <end position="1042"/>
    </location>
</feature>
<dbReference type="FunFam" id="1.20.1560.10:FF:000014">
    <property type="entry name" value="Multidrug resistance-associated protein member 4"/>
    <property type="match status" value="1"/>
</dbReference>
<sequence length="1338" mass="150689">MVRNELPKSPYLKANFLSRRFFWWLNRFFREGYKRELEIDDLYETLPEDKSAELGGVLAAEWTRECERCKQSEEKNSNKGKPGQEPSLSRVLSRVFAGRFILVGLLACIEECVLRIAQPVALGFLIRYFSNRDKYEDYVGYVSAFGVFISAAMYTFTHHPYFFGVCHIGMQVRVSCCSLVYRKALKLSQASLRHTAIGQMVNLLSNDVNRFDESAVFLHYLWIGPVQTLIITGILWMYYGPSCLIGLVILVLFVPLQGYLGSQFSKLRAATAIRTDRRIRLMNEIVTGIRVIKMYTWEYPFSSLIGEARKDEIKFIRKTSYLRALNMSLFFTSSKVIVFLTLLLYVLLGHHLTAELVFVTLALYNNVRLVMTLFFPLAVAMLAETKVSVTRLEEFLLQEERETTEKALDYAACTDLQGRTDTASSSGVFVTNVSAKWYPELPDNTLTNISLTVRPGQIFGIVGPVGSGKGSILHVILRELPALEGKVRVQGTIAYAAQEPWLFTGSVKDNILFGQLYDQEWYQKVLQACALKRDLELLPYGDETLIGDRGSTLSGGQKARIALARAVYFNADIYLLDDPLSAVDAEVGQHLFTKCINGILAHKARILVTHQLQYLKYVDHIVLMEDGGINAEGTYDELQRKGVDFEKIVKPEIRRRLSPTPSVVSHSPPRRPSIALSRTHSVSLTSQASGGSFINISEKYAPVPTIDHSHELIGEISESPHRKYGLHPFEHLSSMEEIPSVVLAKTIPTQDESEEEVAQGSVSGSDYWLNIWTTTEELKAKGIRKHTNPDDPWHLIYNNGDFQLYGYAAIVGMLFFTSWIRTLLFFLCCMKSSISLHKSMFNGIIRAPISFFETNPAGRILNRFSKDMGLIDDALPITFFDAFSIFLNVIAIVIVIGFVNPILLVPALGLFFIFSFLREFYLRTARSVKRLEGIARSPVFSHISTSLNGLTTIRAFGAEEEFRRQFDSHLDFHSSAWFLFLATTRWFGIWLDWISVSFIGVVTFSFLISSGSGAEVGLAVSSAMMLTGMFQWGMRQSAEVENQLVSVERVMEYAELQAEASLESDSENRPPKDWPRNGEITFSHMYAYYNLNPVLKDINISIRASEKIGIVGRTGAGKSTLITTLFRLVEPSGDIIIDGVNISKIGLHELRSQISIIPQEPVLFGGTLRKNLDPFSTHTDDNLWHALEESHLARDVKQLPDGLSAMVSEGGTNFSVGQRQLLCLARAILRNNKILILDEATANVDLQTDSYIQATLETKFKDCTVLTIAHRLQTVMNCNRILILEAGSVMEFDEPFVLLQNANSLLRKLVDQTGKSTAEDLQERAKLAHNYRKKKKSQ</sequence>
<feature type="transmembrane region" description="Helical" evidence="10">
    <location>
        <begin position="874"/>
        <end position="896"/>
    </location>
</feature>
<keyword evidence="4 10" id="KW-0812">Transmembrane</keyword>
<dbReference type="Pfam" id="PF00005">
    <property type="entry name" value="ABC_tran"/>
    <property type="match status" value="2"/>
</dbReference>
<dbReference type="FunFam" id="1.20.1560.10:FF:000026">
    <property type="entry name" value="Multidrug resistance-associated protein lethal(2)03659"/>
    <property type="match status" value="1"/>
</dbReference>
<evidence type="ECO:0000256" key="4">
    <source>
        <dbReference type="ARBA" id="ARBA00022692"/>
    </source>
</evidence>
<evidence type="ECO:0000256" key="10">
    <source>
        <dbReference type="SAM" id="Phobius"/>
    </source>
</evidence>
<dbReference type="GO" id="GO:0005524">
    <property type="term" value="F:ATP binding"/>
    <property type="evidence" value="ECO:0007669"/>
    <property type="project" value="UniProtKB-KW"/>
</dbReference>
<evidence type="ECO:0000256" key="3">
    <source>
        <dbReference type="ARBA" id="ARBA00022448"/>
    </source>
</evidence>
<dbReference type="GO" id="GO:0016020">
    <property type="term" value="C:membrane"/>
    <property type="evidence" value="ECO:0007669"/>
    <property type="project" value="UniProtKB-SubCell"/>
</dbReference>
<keyword evidence="5" id="KW-0547">Nucleotide-binding</keyword>